<keyword evidence="3" id="KW-1185">Reference proteome</keyword>
<dbReference type="Proteomes" id="UP000016932">
    <property type="component" value="Unassembled WGS sequence"/>
</dbReference>
<dbReference type="PANTHER" id="PTHR12716:SF8">
    <property type="entry name" value="TRANSCRIPTION INITIATION FACTOR IIE SUBUNIT BETA"/>
    <property type="match status" value="1"/>
</dbReference>
<dbReference type="HOGENOM" id="CLU_056580_0_1_1"/>
<evidence type="ECO:0000313" key="3">
    <source>
        <dbReference type="Proteomes" id="UP000016932"/>
    </source>
</evidence>
<gene>
    <name evidence="2" type="ORF">MYCFIDRAFT_84671</name>
</gene>
<accession>M2ZNI3</accession>
<dbReference type="KEGG" id="pfj:MYCFIDRAFT_84671"/>
<dbReference type="RefSeq" id="XP_007929539.1">
    <property type="nucleotide sequence ID" value="XM_007931348.1"/>
</dbReference>
<dbReference type="EMBL" id="KB446561">
    <property type="protein sequence ID" value="EME80654.1"/>
    <property type="molecule type" value="Genomic_DNA"/>
</dbReference>
<dbReference type="PANTHER" id="PTHR12716">
    <property type="entry name" value="TRANSCRIPTION INITIATION FACTOR IIE, BETA SUBUNIT"/>
    <property type="match status" value="1"/>
</dbReference>
<reference evidence="2 3" key="1">
    <citation type="journal article" date="2012" name="PLoS Pathog.">
        <title>Diverse lifestyles and strategies of plant pathogenesis encoded in the genomes of eighteen Dothideomycetes fungi.</title>
        <authorList>
            <person name="Ohm R.A."/>
            <person name="Feau N."/>
            <person name="Henrissat B."/>
            <person name="Schoch C.L."/>
            <person name="Horwitz B.A."/>
            <person name="Barry K.W."/>
            <person name="Condon B.J."/>
            <person name="Copeland A.C."/>
            <person name="Dhillon B."/>
            <person name="Glaser F."/>
            <person name="Hesse C.N."/>
            <person name="Kosti I."/>
            <person name="LaButti K."/>
            <person name="Lindquist E.A."/>
            <person name="Lucas S."/>
            <person name="Salamov A.A."/>
            <person name="Bradshaw R.E."/>
            <person name="Ciuffetti L."/>
            <person name="Hamelin R.C."/>
            <person name="Kema G.H.J."/>
            <person name="Lawrence C."/>
            <person name="Scott J.A."/>
            <person name="Spatafora J.W."/>
            <person name="Turgeon B.G."/>
            <person name="de Wit P.J.G.M."/>
            <person name="Zhong S."/>
            <person name="Goodwin S.B."/>
            <person name="Grigoriev I.V."/>
        </authorList>
    </citation>
    <scope>NUCLEOTIDE SEQUENCE [LARGE SCALE GENOMIC DNA]</scope>
    <source>
        <strain evidence="2 3">CIRAD86</strain>
    </source>
</reference>
<dbReference type="InterPro" id="IPR040501">
    <property type="entry name" value="TFA2_Winged_2"/>
</dbReference>
<dbReference type="GeneID" id="19342233"/>
<proteinExistence type="predicted"/>
<sequence length="259" mass="29570">MPKRKFDTVTGAFDDENSRDWLFQNMPLVLDWLKTKYFKEGLKSSKTLDDIVGYISVPTGYDKTIANLAGALKINSRVEVIPKGAEENNVTLYRYKTKFPIHNADTLLNFLAQPEAPLSIDYKDLQDGWPGCDSALQILEIDHKILLRRDEKRGLIKTIHLDDINLYLHTTDDGKASADLYFFWRALQLPDEKEIKQTLQEAEITPTSQQVVKRAFEDKFFVPPQGRKRPGTKRRGFDIKKAGNAGLFASGVLKDYSKK</sequence>
<dbReference type="STRING" id="383855.M2ZNI3"/>
<dbReference type="GO" id="GO:0001097">
    <property type="term" value="F:TFIIH-class transcription factor complex binding"/>
    <property type="evidence" value="ECO:0007669"/>
    <property type="project" value="TreeGrafter"/>
</dbReference>
<dbReference type="AlphaFoldDB" id="M2ZNI3"/>
<name>M2ZNI3_PSEFD</name>
<dbReference type="VEuPathDB" id="FungiDB:MYCFIDRAFT_84671"/>
<dbReference type="GO" id="GO:0005673">
    <property type="term" value="C:transcription factor TFIIE complex"/>
    <property type="evidence" value="ECO:0007669"/>
    <property type="project" value="InterPro"/>
</dbReference>
<dbReference type="InterPro" id="IPR016656">
    <property type="entry name" value="TFIIE-bsu"/>
</dbReference>
<evidence type="ECO:0000313" key="2">
    <source>
        <dbReference type="EMBL" id="EME80654.1"/>
    </source>
</evidence>
<dbReference type="GO" id="GO:0006367">
    <property type="term" value="P:transcription initiation at RNA polymerase II promoter"/>
    <property type="evidence" value="ECO:0007669"/>
    <property type="project" value="InterPro"/>
</dbReference>
<feature type="domain" description="TFA2 Winged helix" evidence="1">
    <location>
        <begin position="102"/>
        <end position="161"/>
    </location>
</feature>
<dbReference type="Pfam" id="PF18121">
    <property type="entry name" value="TFA2_Winged_2"/>
    <property type="match status" value="1"/>
</dbReference>
<protein>
    <recommendedName>
        <fullName evidence="1">TFA2 Winged helix domain-containing protein</fullName>
    </recommendedName>
</protein>
<dbReference type="OrthoDB" id="5323195at2759"/>
<evidence type="ECO:0000259" key="1">
    <source>
        <dbReference type="Pfam" id="PF18121"/>
    </source>
</evidence>
<organism evidence="2 3">
    <name type="scientific">Pseudocercospora fijiensis (strain CIRAD86)</name>
    <name type="common">Black leaf streak disease fungus</name>
    <name type="synonym">Mycosphaerella fijiensis</name>
    <dbReference type="NCBI Taxonomy" id="383855"/>
    <lineage>
        <taxon>Eukaryota</taxon>
        <taxon>Fungi</taxon>
        <taxon>Dikarya</taxon>
        <taxon>Ascomycota</taxon>
        <taxon>Pezizomycotina</taxon>
        <taxon>Dothideomycetes</taxon>
        <taxon>Dothideomycetidae</taxon>
        <taxon>Mycosphaerellales</taxon>
        <taxon>Mycosphaerellaceae</taxon>
        <taxon>Pseudocercospora</taxon>
    </lineage>
</organism>